<dbReference type="RefSeq" id="XP_013315047.1">
    <property type="nucleotide sequence ID" value="XM_013459593.1"/>
</dbReference>
<accession>A0A0D2EGA5</accession>
<reference evidence="2 3" key="1">
    <citation type="submission" date="2015-01" db="EMBL/GenBank/DDBJ databases">
        <title>The Genome Sequence of Exophiala xenobiotica CBS118157.</title>
        <authorList>
            <consortium name="The Broad Institute Genomics Platform"/>
            <person name="Cuomo C."/>
            <person name="de Hoog S."/>
            <person name="Gorbushina A."/>
            <person name="Stielow B."/>
            <person name="Teixiera M."/>
            <person name="Abouelleil A."/>
            <person name="Chapman S.B."/>
            <person name="Priest M."/>
            <person name="Young S.K."/>
            <person name="Wortman J."/>
            <person name="Nusbaum C."/>
            <person name="Birren B."/>
        </authorList>
    </citation>
    <scope>NUCLEOTIDE SEQUENCE [LARGE SCALE GENOMIC DNA]</scope>
    <source>
        <strain evidence="2 3">CBS 118157</strain>
    </source>
</reference>
<proteinExistence type="predicted"/>
<dbReference type="OrthoDB" id="446368at2759"/>
<dbReference type="AlphaFoldDB" id="A0A0D2EGA5"/>
<gene>
    <name evidence="2" type="ORF">PV05_06819</name>
</gene>
<dbReference type="GeneID" id="25328727"/>
<sequence length="166" mass="18812">MSLIIINPERIAQVQTTVHKFVTDFSKPQSTDEDVQSFLSVYHPDIHWSDHAFLVTRVGHEAVLGLYRAWNHCNQPFRTEAIIPTASGAILELIWIGRCANDIVRPSGEVAVKASGKDYVCHVCLIAEIDEQGRITKMDEYYNRRWDDGIPQEKYAVLKGASLKTE</sequence>
<evidence type="ECO:0000259" key="1">
    <source>
        <dbReference type="Pfam" id="PF12680"/>
    </source>
</evidence>
<evidence type="ECO:0000313" key="2">
    <source>
        <dbReference type="EMBL" id="KIW54463.1"/>
    </source>
</evidence>
<protein>
    <recommendedName>
        <fullName evidence="1">SnoaL-like domain-containing protein</fullName>
    </recommendedName>
</protein>
<dbReference type="SUPFAM" id="SSF54427">
    <property type="entry name" value="NTF2-like"/>
    <property type="match status" value="1"/>
</dbReference>
<keyword evidence="3" id="KW-1185">Reference proteome</keyword>
<dbReference type="Gene3D" id="3.10.450.50">
    <property type="match status" value="1"/>
</dbReference>
<dbReference type="Proteomes" id="UP000054342">
    <property type="component" value="Unassembled WGS sequence"/>
</dbReference>
<dbReference type="Pfam" id="PF12680">
    <property type="entry name" value="SnoaL_2"/>
    <property type="match status" value="1"/>
</dbReference>
<organism evidence="2 3">
    <name type="scientific">Exophiala xenobiotica</name>
    <dbReference type="NCBI Taxonomy" id="348802"/>
    <lineage>
        <taxon>Eukaryota</taxon>
        <taxon>Fungi</taxon>
        <taxon>Dikarya</taxon>
        <taxon>Ascomycota</taxon>
        <taxon>Pezizomycotina</taxon>
        <taxon>Eurotiomycetes</taxon>
        <taxon>Chaetothyriomycetidae</taxon>
        <taxon>Chaetothyriales</taxon>
        <taxon>Herpotrichiellaceae</taxon>
        <taxon>Exophiala</taxon>
    </lineage>
</organism>
<feature type="domain" description="SnoaL-like" evidence="1">
    <location>
        <begin position="32"/>
        <end position="137"/>
    </location>
</feature>
<evidence type="ECO:0000313" key="3">
    <source>
        <dbReference type="Proteomes" id="UP000054342"/>
    </source>
</evidence>
<dbReference type="InterPro" id="IPR032710">
    <property type="entry name" value="NTF2-like_dom_sf"/>
</dbReference>
<dbReference type="HOGENOM" id="CLU_1496145_0_0_1"/>
<name>A0A0D2EGA5_9EURO</name>
<dbReference type="InterPro" id="IPR037401">
    <property type="entry name" value="SnoaL-like"/>
</dbReference>
<dbReference type="EMBL" id="KN847320">
    <property type="protein sequence ID" value="KIW54463.1"/>
    <property type="molecule type" value="Genomic_DNA"/>
</dbReference>